<reference evidence="5" key="1">
    <citation type="journal article" date="2021" name="PeerJ">
        <title>Extensive microbial diversity within the chicken gut microbiome revealed by metagenomics and culture.</title>
        <authorList>
            <person name="Gilroy R."/>
            <person name="Ravi A."/>
            <person name="Getino M."/>
            <person name="Pursley I."/>
            <person name="Horton D.L."/>
            <person name="Alikhan N.F."/>
            <person name="Baker D."/>
            <person name="Gharbi K."/>
            <person name="Hall N."/>
            <person name="Watson M."/>
            <person name="Adriaenssens E.M."/>
            <person name="Foster-Nyarko E."/>
            <person name="Jarju S."/>
            <person name="Secka A."/>
            <person name="Antonio M."/>
            <person name="Oren A."/>
            <person name="Chaudhuri R.R."/>
            <person name="La Ragione R."/>
            <person name="Hildebrand F."/>
            <person name="Pallen M.J."/>
        </authorList>
    </citation>
    <scope>NUCLEOTIDE SEQUENCE</scope>
    <source>
        <strain evidence="5">ChiBcec18-1249</strain>
    </source>
</reference>
<feature type="domain" description="HTH marR-type" evidence="4">
    <location>
        <begin position="5"/>
        <end position="138"/>
    </location>
</feature>
<dbReference type="PROSITE" id="PS01117">
    <property type="entry name" value="HTH_MARR_1"/>
    <property type="match status" value="1"/>
</dbReference>
<keyword evidence="3" id="KW-0804">Transcription</keyword>
<dbReference type="InterPro" id="IPR023187">
    <property type="entry name" value="Tscrpt_reg_MarR-type_CS"/>
</dbReference>
<dbReference type="GO" id="GO:0003700">
    <property type="term" value="F:DNA-binding transcription factor activity"/>
    <property type="evidence" value="ECO:0007669"/>
    <property type="project" value="InterPro"/>
</dbReference>
<dbReference type="AlphaFoldDB" id="A0A9D2LGK3"/>
<dbReference type="PROSITE" id="PS50995">
    <property type="entry name" value="HTH_MARR_2"/>
    <property type="match status" value="1"/>
</dbReference>
<dbReference type="InterPro" id="IPR036388">
    <property type="entry name" value="WH-like_DNA-bd_sf"/>
</dbReference>
<dbReference type="InterPro" id="IPR000835">
    <property type="entry name" value="HTH_MarR-typ"/>
</dbReference>
<evidence type="ECO:0000256" key="3">
    <source>
        <dbReference type="ARBA" id="ARBA00023163"/>
    </source>
</evidence>
<evidence type="ECO:0000313" key="6">
    <source>
        <dbReference type="Proteomes" id="UP000823824"/>
    </source>
</evidence>
<dbReference type="SMART" id="SM00347">
    <property type="entry name" value="HTH_MARR"/>
    <property type="match status" value="1"/>
</dbReference>
<dbReference type="GO" id="GO:0003677">
    <property type="term" value="F:DNA binding"/>
    <property type="evidence" value="ECO:0007669"/>
    <property type="project" value="UniProtKB-KW"/>
</dbReference>
<dbReference type="EMBL" id="DWZJ01000002">
    <property type="protein sequence ID" value="HJB12120.1"/>
    <property type="molecule type" value="Genomic_DNA"/>
</dbReference>
<protein>
    <submittedName>
        <fullName evidence="5">MarR family winged helix-turn-helix transcriptional regulator</fullName>
    </submittedName>
</protein>
<name>A0A9D2LGK3_9FIRM</name>
<comment type="caution">
    <text evidence="5">The sequence shown here is derived from an EMBL/GenBank/DDBJ whole genome shotgun (WGS) entry which is preliminary data.</text>
</comment>
<proteinExistence type="predicted"/>
<dbReference type="Proteomes" id="UP000823824">
    <property type="component" value="Unassembled WGS sequence"/>
</dbReference>
<dbReference type="Pfam" id="PF12802">
    <property type="entry name" value="MarR_2"/>
    <property type="match status" value="1"/>
</dbReference>
<dbReference type="PRINTS" id="PR00598">
    <property type="entry name" value="HTHMARR"/>
</dbReference>
<dbReference type="PANTHER" id="PTHR42756">
    <property type="entry name" value="TRANSCRIPTIONAL REGULATOR, MARR"/>
    <property type="match status" value="1"/>
</dbReference>
<dbReference type="PANTHER" id="PTHR42756:SF1">
    <property type="entry name" value="TRANSCRIPTIONAL REPRESSOR OF EMRAB OPERON"/>
    <property type="match status" value="1"/>
</dbReference>
<dbReference type="InterPro" id="IPR036390">
    <property type="entry name" value="WH_DNA-bd_sf"/>
</dbReference>
<gene>
    <name evidence="5" type="ORF">H9787_00245</name>
</gene>
<accession>A0A9D2LGK3</accession>
<keyword evidence="1" id="KW-0805">Transcription regulation</keyword>
<dbReference type="SUPFAM" id="SSF46785">
    <property type="entry name" value="Winged helix' DNA-binding domain"/>
    <property type="match status" value="1"/>
</dbReference>
<evidence type="ECO:0000259" key="4">
    <source>
        <dbReference type="PROSITE" id="PS50995"/>
    </source>
</evidence>
<organism evidence="5 6">
    <name type="scientific">Candidatus Oscillibacter excrementigallinarum</name>
    <dbReference type="NCBI Taxonomy" id="2838716"/>
    <lineage>
        <taxon>Bacteria</taxon>
        <taxon>Bacillati</taxon>
        <taxon>Bacillota</taxon>
        <taxon>Clostridia</taxon>
        <taxon>Eubacteriales</taxon>
        <taxon>Oscillospiraceae</taxon>
        <taxon>Oscillibacter</taxon>
    </lineage>
</organism>
<sequence length="150" mass="16501">MAVNSTLLLRVIRQFRRYYDRQFEGLLAPTGISMREMHVVLFLANNPDCDTARDVAELRGLAKSQVSAAVDLLAERGFLCRRSDQTDRRVVHLALTDQGTALAGAGQRIQSACVDTLLSGLTQAEAEQFQTLLEKVLSGAETYLKEGADT</sequence>
<evidence type="ECO:0000313" key="5">
    <source>
        <dbReference type="EMBL" id="HJB12120.1"/>
    </source>
</evidence>
<evidence type="ECO:0000256" key="2">
    <source>
        <dbReference type="ARBA" id="ARBA00023125"/>
    </source>
</evidence>
<keyword evidence="2" id="KW-0238">DNA-binding</keyword>
<evidence type="ECO:0000256" key="1">
    <source>
        <dbReference type="ARBA" id="ARBA00023015"/>
    </source>
</evidence>
<dbReference type="Gene3D" id="1.10.10.10">
    <property type="entry name" value="Winged helix-like DNA-binding domain superfamily/Winged helix DNA-binding domain"/>
    <property type="match status" value="1"/>
</dbReference>
<reference evidence="5" key="2">
    <citation type="submission" date="2021-04" db="EMBL/GenBank/DDBJ databases">
        <authorList>
            <person name="Gilroy R."/>
        </authorList>
    </citation>
    <scope>NUCLEOTIDE SEQUENCE</scope>
    <source>
        <strain evidence="5">ChiBcec18-1249</strain>
    </source>
</reference>